<keyword evidence="3" id="KW-1185">Reference proteome</keyword>
<reference evidence="3" key="1">
    <citation type="journal article" date="2019" name="Int. J. Syst. Evol. Microbiol.">
        <title>The Global Catalogue of Microorganisms (GCM) 10K type strain sequencing project: providing services to taxonomists for standard genome sequencing and annotation.</title>
        <authorList>
            <consortium name="The Broad Institute Genomics Platform"/>
            <consortium name="The Broad Institute Genome Sequencing Center for Infectious Disease"/>
            <person name="Wu L."/>
            <person name="Ma J."/>
        </authorList>
    </citation>
    <scope>NUCLEOTIDE SEQUENCE [LARGE SCALE GENOMIC DNA]</scope>
    <source>
        <strain evidence="3">TISTR 1571</strain>
    </source>
</reference>
<evidence type="ECO:0000313" key="3">
    <source>
        <dbReference type="Proteomes" id="UP001597452"/>
    </source>
</evidence>
<evidence type="ECO:0000256" key="1">
    <source>
        <dbReference type="SAM" id="SignalP"/>
    </source>
</evidence>
<proteinExistence type="predicted"/>
<feature type="signal peptide" evidence="1">
    <location>
        <begin position="1"/>
        <end position="29"/>
    </location>
</feature>
<sequence>MFRQLKRVFVSLIVAIIAFYPLFTPVAFAVDSWSGNPWTGDTWEGDPWEGKTWDGSNLQWEGDPWEGNGTEGETWNGEGTQGEGWNSNPMQSFNPGNQWQTLPWHLQGWTANGYLANPWSQNGFNGSGTTGSPWLQNGFNGSVTTGNPWLQSGFNGTGTQGNPWVLNGITGAPFSGIETTGKLTTGDSWNLNDFLQSDGYKVGKYVAKDVVLGQVELAGDFLKHQAIVEAGGTSKFGLSSVTGFRTNLLINGLKLKYDGHAFFDAYETGEKVALGVEGIKKFRDIQNVTQTTSGIGDLRSAASITASSPTFGALTKLNIAGAAVGTGFSILDTAGSIANFNDLSGSGATGSELTAAGAKVGEGVGSTLMNAGVIASAVPGGQLVGAGMVATGAVVWLGSKATGAIARRWKGSVKETAKSMWNGAKDKASNAISKVKGWFS</sequence>
<dbReference type="RefSeq" id="WP_377328499.1">
    <property type="nucleotide sequence ID" value="NZ_JBHUMZ010000019.1"/>
</dbReference>
<comment type="caution">
    <text evidence="2">The sequence shown here is derived from an EMBL/GenBank/DDBJ whole genome shotgun (WGS) entry which is preliminary data.</text>
</comment>
<dbReference type="EMBL" id="JBHUMZ010000019">
    <property type="protein sequence ID" value="MFD2638748.1"/>
    <property type="molecule type" value="Genomic_DNA"/>
</dbReference>
<dbReference type="Proteomes" id="UP001597452">
    <property type="component" value="Unassembled WGS sequence"/>
</dbReference>
<keyword evidence="1" id="KW-0732">Signal</keyword>
<feature type="chain" id="PRO_5045655266" evidence="1">
    <location>
        <begin position="30"/>
        <end position="440"/>
    </location>
</feature>
<evidence type="ECO:0000313" key="2">
    <source>
        <dbReference type="EMBL" id="MFD2638748.1"/>
    </source>
</evidence>
<name>A0ABW5QAB6_9BACI</name>
<protein>
    <submittedName>
        <fullName evidence="2">Uncharacterized protein</fullName>
    </submittedName>
</protein>
<gene>
    <name evidence="2" type="ORF">ACFSW4_07730</name>
</gene>
<accession>A0ABW5QAB6</accession>
<organism evidence="2 3">
    <name type="scientific">Piscibacillus salipiscarius</name>
    <dbReference type="NCBI Taxonomy" id="299480"/>
    <lineage>
        <taxon>Bacteria</taxon>
        <taxon>Bacillati</taxon>
        <taxon>Bacillota</taxon>
        <taxon>Bacilli</taxon>
        <taxon>Bacillales</taxon>
        <taxon>Bacillaceae</taxon>
        <taxon>Piscibacillus</taxon>
    </lineage>
</organism>